<reference evidence="2 3" key="1">
    <citation type="submission" date="2023-08" db="EMBL/GenBank/DDBJ databases">
        <title>Black Yeasts Isolated from many extreme environments.</title>
        <authorList>
            <person name="Coleine C."/>
            <person name="Stajich J.E."/>
            <person name="Selbmann L."/>
        </authorList>
    </citation>
    <scope>NUCLEOTIDE SEQUENCE [LARGE SCALE GENOMIC DNA]</scope>
    <source>
        <strain evidence="2 3">CCFEE 5792</strain>
    </source>
</reference>
<dbReference type="RefSeq" id="XP_064706247.1">
    <property type="nucleotide sequence ID" value="XM_064846022.1"/>
</dbReference>
<name>A0AAV9NE33_9EURO</name>
<dbReference type="GeneID" id="89970620"/>
<protein>
    <submittedName>
        <fullName evidence="2">Uncharacterized protein</fullName>
    </submittedName>
</protein>
<proteinExistence type="predicted"/>
<feature type="compositionally biased region" description="Polar residues" evidence="1">
    <location>
        <begin position="55"/>
        <end position="68"/>
    </location>
</feature>
<evidence type="ECO:0000313" key="2">
    <source>
        <dbReference type="EMBL" id="KAK5052547.1"/>
    </source>
</evidence>
<dbReference type="AlphaFoldDB" id="A0AAV9NE33"/>
<gene>
    <name evidence="2" type="ORF">LTR84_002412</name>
</gene>
<accession>A0AAV9NE33</accession>
<dbReference type="Proteomes" id="UP001358417">
    <property type="component" value="Unassembled WGS sequence"/>
</dbReference>
<comment type="caution">
    <text evidence="2">The sequence shown here is derived from an EMBL/GenBank/DDBJ whole genome shotgun (WGS) entry which is preliminary data.</text>
</comment>
<evidence type="ECO:0000256" key="1">
    <source>
        <dbReference type="SAM" id="MobiDB-lite"/>
    </source>
</evidence>
<keyword evidence="3" id="KW-1185">Reference proteome</keyword>
<evidence type="ECO:0000313" key="3">
    <source>
        <dbReference type="Proteomes" id="UP001358417"/>
    </source>
</evidence>
<sequence length="134" mass="14937">MDNTLQAMCAFVPTTPFNDPEFKKSTHKTFADCYQMRGFVGGLWGYVLDGNDTNGVELSNSETSQSQPDDPLTATPDLLKDEERRLALYCLGWESIELHQAATKTPLFAEEIDKLAPYFGPGTGAFYVSFTKHE</sequence>
<feature type="region of interest" description="Disordered" evidence="1">
    <location>
        <begin position="55"/>
        <end position="76"/>
    </location>
</feature>
<organism evidence="2 3">
    <name type="scientific">Exophiala bonariae</name>
    <dbReference type="NCBI Taxonomy" id="1690606"/>
    <lineage>
        <taxon>Eukaryota</taxon>
        <taxon>Fungi</taxon>
        <taxon>Dikarya</taxon>
        <taxon>Ascomycota</taxon>
        <taxon>Pezizomycotina</taxon>
        <taxon>Eurotiomycetes</taxon>
        <taxon>Chaetothyriomycetidae</taxon>
        <taxon>Chaetothyriales</taxon>
        <taxon>Herpotrichiellaceae</taxon>
        <taxon>Exophiala</taxon>
    </lineage>
</organism>
<dbReference type="EMBL" id="JAVRRD010000013">
    <property type="protein sequence ID" value="KAK5052547.1"/>
    <property type="molecule type" value="Genomic_DNA"/>
</dbReference>